<dbReference type="RefSeq" id="WP_067650318.1">
    <property type="nucleotide sequence ID" value="NZ_CP015249.1"/>
</dbReference>
<feature type="signal peptide" evidence="1">
    <location>
        <begin position="1"/>
        <end position="21"/>
    </location>
</feature>
<dbReference type="Pfam" id="PF07995">
    <property type="entry name" value="GSDH"/>
    <property type="match status" value="2"/>
</dbReference>
<evidence type="ECO:0000256" key="1">
    <source>
        <dbReference type="SAM" id="SignalP"/>
    </source>
</evidence>
<dbReference type="PATRIC" id="fig|1300342.3.peg.3373"/>
<name>A0A167H8H2_9GAMM</name>
<dbReference type="InterPro" id="IPR011041">
    <property type="entry name" value="Quinoprot_gluc/sorb_DH_b-prop"/>
</dbReference>
<dbReference type="InterPro" id="IPR011042">
    <property type="entry name" value="6-blade_b-propeller_TolB-like"/>
</dbReference>
<gene>
    <name evidence="3" type="ORF">I596_3454</name>
</gene>
<dbReference type="PANTHER" id="PTHR19328:SF75">
    <property type="entry name" value="ALDOSE SUGAR DEHYDROGENASE YLII"/>
    <property type="match status" value="1"/>
</dbReference>
<dbReference type="AlphaFoldDB" id="A0A167H8H2"/>
<keyword evidence="4" id="KW-1185">Reference proteome</keyword>
<dbReference type="PANTHER" id="PTHR19328">
    <property type="entry name" value="HEDGEHOG-INTERACTING PROTEIN"/>
    <property type="match status" value="1"/>
</dbReference>
<evidence type="ECO:0000313" key="3">
    <source>
        <dbReference type="EMBL" id="ANB19442.1"/>
    </source>
</evidence>
<feature type="domain" description="Glucose/Sorbosone dehydrogenase" evidence="2">
    <location>
        <begin position="244"/>
        <end position="378"/>
    </location>
</feature>
<dbReference type="Proteomes" id="UP000076830">
    <property type="component" value="Chromosome"/>
</dbReference>
<dbReference type="Gene3D" id="2.120.10.30">
    <property type="entry name" value="TolB, C-terminal domain"/>
    <property type="match status" value="1"/>
</dbReference>
<feature type="domain" description="Glucose/Sorbosone dehydrogenase" evidence="2">
    <location>
        <begin position="43"/>
        <end position="183"/>
    </location>
</feature>
<accession>A0A167H8H2</accession>
<protein>
    <submittedName>
        <fullName evidence="3">Glucose/sorbosone dehydrogenase-like protein</fullName>
    </submittedName>
</protein>
<keyword evidence="1" id="KW-0732">Signal</keyword>
<feature type="chain" id="PRO_5007887464" evidence="1">
    <location>
        <begin position="22"/>
        <end position="436"/>
    </location>
</feature>
<sequence>MRNTIRLLAASLIVAAGGAAAQDIPGVTLTQIPGSYISPVAVRAPHDGSGRLFVVKQGGEIRVIKSGAMLPTPFLTVSVNFSGESGLLGLAFHPNFGKPALAHNDEFYVFYTRPNGDPRLGATPDQVVARYTVPTPDADVANPAGTIVLRIPDLAGNHNGGDIHFGPDGYLYISSGDSGAQGNPYQFAECLWKKPASSGSACGATGGTQYYLLGKILRIDVDTRGGAVGAEMCGSNGISPAEYSIPAGNPHAATSSTCDEIWAHGFRNPWRMSFDRATGDLVIGDVGQGTYEEITVEPAGVGGGDHGWSRCEGRHYYDASGSGTTCPGTTGTIAPVIEYAHGEGCAVSGGYVYRGPATAFHGTYFYGDSCSSRLWYATASGPTWDTGGIQMTSPASGNIYGFGEDEAGNLYIARSNSTIWRIDIELGDAIFADDFE</sequence>
<organism evidence="3 4">
    <name type="scientific">Dokdonella koreensis DS-123</name>
    <dbReference type="NCBI Taxonomy" id="1300342"/>
    <lineage>
        <taxon>Bacteria</taxon>
        <taxon>Pseudomonadati</taxon>
        <taxon>Pseudomonadota</taxon>
        <taxon>Gammaproteobacteria</taxon>
        <taxon>Lysobacterales</taxon>
        <taxon>Rhodanobacteraceae</taxon>
        <taxon>Dokdonella</taxon>
    </lineage>
</organism>
<dbReference type="InterPro" id="IPR012938">
    <property type="entry name" value="Glc/Sorbosone_DH"/>
</dbReference>
<dbReference type="STRING" id="1300342.I596_3454"/>
<dbReference type="EMBL" id="CP015249">
    <property type="protein sequence ID" value="ANB19442.1"/>
    <property type="molecule type" value="Genomic_DNA"/>
</dbReference>
<reference evidence="3 4" key="1">
    <citation type="submission" date="2016-04" db="EMBL/GenBank/DDBJ databases">
        <title>Complete genome sequence of Dokdonella koreensis DS-123T.</title>
        <authorList>
            <person name="Kim J.F."/>
            <person name="Lee H."/>
            <person name="Kwak M.-J."/>
        </authorList>
    </citation>
    <scope>NUCLEOTIDE SEQUENCE [LARGE SCALE GENOMIC DNA]</scope>
    <source>
        <strain evidence="3 4">DS-123</strain>
    </source>
</reference>
<evidence type="ECO:0000259" key="2">
    <source>
        <dbReference type="Pfam" id="PF07995"/>
    </source>
</evidence>
<dbReference type="SUPFAM" id="SSF50952">
    <property type="entry name" value="Soluble quinoprotein glucose dehydrogenase"/>
    <property type="match status" value="1"/>
</dbReference>
<evidence type="ECO:0000313" key="4">
    <source>
        <dbReference type="Proteomes" id="UP000076830"/>
    </source>
</evidence>
<dbReference type="KEGG" id="dko:I596_3454"/>
<proteinExistence type="predicted"/>